<keyword evidence="2" id="KW-1185">Reference proteome</keyword>
<reference evidence="1" key="1">
    <citation type="submission" date="2021-06" db="EMBL/GenBank/DDBJ databases">
        <authorList>
            <person name="Nair S."/>
        </authorList>
    </citation>
    <scope>NUCLEOTIDE SEQUENCE</scope>
</reference>
<dbReference type="Pfam" id="PF17212">
    <property type="entry name" value="Tube"/>
    <property type="match status" value="1"/>
</dbReference>
<dbReference type="InterPro" id="IPR033767">
    <property type="entry name" value="Tail_Gp11"/>
</dbReference>
<sequence>MPSRAQIINHMLRAIGESGVSNDQSLHPSVQTCNHVLDSANEEMQQRGWWFNRETSLTLVPDNRGEVIVPPNALSVHLSAVESMKPTEKTRYVIRGGLVYDNVEHTSALYKNVVIDCVLLLPIDDLPSTAQTYIQHLAAETVFLDEDGDVQKHQKLQHRTQLAWQALQAEQLRNLATNAHDRTQVRLLQSGWRNATHGRNPNYIGGRLR</sequence>
<protein>
    <recommendedName>
        <fullName evidence="3">Tail tubular protein A</fullName>
    </recommendedName>
</protein>
<dbReference type="EMBL" id="MZ462995">
    <property type="protein sequence ID" value="QXP44064.1"/>
    <property type="molecule type" value="Genomic_DNA"/>
</dbReference>
<evidence type="ECO:0008006" key="3">
    <source>
        <dbReference type="Google" id="ProtNLM"/>
    </source>
</evidence>
<evidence type="ECO:0000313" key="1">
    <source>
        <dbReference type="EMBL" id="QXP44064.1"/>
    </source>
</evidence>
<proteinExistence type="predicted"/>
<dbReference type="Proteomes" id="UP000827160">
    <property type="component" value="Segment"/>
</dbReference>
<name>A0AAE7VIU7_9CAUD</name>
<organism evidence="1 2">
    <name type="scientific">Stappia phage SI01</name>
    <dbReference type="NCBI Taxonomy" id="2847766"/>
    <lineage>
        <taxon>Viruses</taxon>
        <taxon>Duplodnaviria</taxon>
        <taxon>Heunggongvirae</taxon>
        <taxon>Uroviricota</taxon>
        <taxon>Caudoviricetes</taxon>
        <taxon>Autographivirales</taxon>
        <taxon>Dunnvirinae</taxon>
        <taxon>Songlingvirus</taxon>
        <taxon>Songlingvirus SI01</taxon>
    </lineage>
</organism>
<accession>A0AAE7VIU7</accession>
<evidence type="ECO:0000313" key="2">
    <source>
        <dbReference type="Proteomes" id="UP000827160"/>
    </source>
</evidence>